<dbReference type="RefSeq" id="WP_061087176.1">
    <property type="nucleotide sequence ID" value="NZ_KQ955921.1"/>
</dbReference>
<evidence type="ECO:0000313" key="3">
    <source>
        <dbReference type="Proteomes" id="UP000070376"/>
    </source>
</evidence>
<organism evidence="2 3">
    <name type="scientific">Heyndrickxia coagulans</name>
    <name type="common">Weizmannia coagulans</name>
    <dbReference type="NCBI Taxonomy" id="1398"/>
    <lineage>
        <taxon>Bacteria</taxon>
        <taxon>Bacillati</taxon>
        <taxon>Bacillota</taxon>
        <taxon>Bacilli</taxon>
        <taxon>Bacillales</taxon>
        <taxon>Bacillaceae</taxon>
        <taxon>Heyndrickxia</taxon>
    </lineage>
</organism>
<name>A0A133KCM2_HEYCO</name>
<dbReference type="EMBL" id="LRPN01000175">
    <property type="protein sequence ID" value="KWZ77306.1"/>
    <property type="molecule type" value="Genomic_DNA"/>
</dbReference>
<keyword evidence="1" id="KW-1133">Transmembrane helix</keyword>
<dbReference type="AlphaFoldDB" id="A0A133KCM2"/>
<evidence type="ECO:0008006" key="4">
    <source>
        <dbReference type="Google" id="ProtNLM"/>
    </source>
</evidence>
<feature type="transmembrane region" description="Helical" evidence="1">
    <location>
        <begin position="185"/>
        <end position="207"/>
    </location>
</feature>
<feature type="transmembrane region" description="Helical" evidence="1">
    <location>
        <begin position="148"/>
        <end position="164"/>
    </location>
</feature>
<reference evidence="3" key="1">
    <citation type="submission" date="2016-01" db="EMBL/GenBank/DDBJ databases">
        <authorList>
            <person name="Mitreva M."/>
            <person name="Pepin K.H."/>
            <person name="Mihindukulasuriya K.A."/>
            <person name="Fulton R."/>
            <person name="Fronick C."/>
            <person name="O'Laughlin M."/>
            <person name="Miner T."/>
            <person name="Herter B."/>
            <person name="Rosa B.A."/>
            <person name="Cordes M."/>
            <person name="Tomlinson C."/>
            <person name="Wollam A."/>
            <person name="Palsikar V.B."/>
            <person name="Mardis E.R."/>
            <person name="Wilson R.K."/>
        </authorList>
    </citation>
    <scope>NUCLEOTIDE SEQUENCE [LARGE SCALE GENOMIC DNA]</scope>
    <source>
        <strain evidence="3">GED7749B</strain>
    </source>
</reference>
<sequence length="214" mass="24306">MVGGYLKDILLLGKHWFKLKFVISFVAALILAIIFLRQDSAVISIFITMLFLNSIQSLFNDDNKSGFLDFLNTTGVSFNRIVFARYLTGISLCLISSIFSFLVNLIIYVFYKNLPLKSYLFIGLLTLIISLMYMLILIPFIYLFNQNGLTIAVVLLILIAFILSKVNHSALKISNFFHQSSNLKLGFYCVLCVLLTAGISYIVSVIICKKRFYN</sequence>
<proteinExistence type="predicted"/>
<accession>A0A133KCM2</accession>
<dbReference type="InterPro" id="IPR025699">
    <property type="entry name" value="ABC2_memb-like"/>
</dbReference>
<protein>
    <recommendedName>
        <fullName evidence="4">ABC-2 transporter permease</fullName>
    </recommendedName>
</protein>
<feature type="transmembrane region" description="Helical" evidence="1">
    <location>
        <begin position="41"/>
        <end position="59"/>
    </location>
</feature>
<feature type="transmembrane region" description="Helical" evidence="1">
    <location>
        <begin position="16"/>
        <end position="36"/>
    </location>
</feature>
<feature type="transmembrane region" description="Helical" evidence="1">
    <location>
        <begin position="118"/>
        <end position="142"/>
    </location>
</feature>
<evidence type="ECO:0000313" key="2">
    <source>
        <dbReference type="EMBL" id="KWZ77306.1"/>
    </source>
</evidence>
<gene>
    <name evidence="2" type="ORF">HMPREF3213_03292</name>
</gene>
<feature type="transmembrane region" description="Helical" evidence="1">
    <location>
        <begin position="86"/>
        <end position="111"/>
    </location>
</feature>
<evidence type="ECO:0000256" key="1">
    <source>
        <dbReference type="SAM" id="Phobius"/>
    </source>
</evidence>
<dbReference type="Proteomes" id="UP000070376">
    <property type="component" value="Unassembled WGS sequence"/>
</dbReference>
<keyword evidence="1" id="KW-0472">Membrane</keyword>
<keyword evidence="1" id="KW-0812">Transmembrane</keyword>
<comment type="caution">
    <text evidence="2">The sequence shown here is derived from an EMBL/GenBank/DDBJ whole genome shotgun (WGS) entry which is preliminary data.</text>
</comment>
<dbReference type="PATRIC" id="fig|1398.22.peg.3306"/>
<dbReference type="Pfam" id="PF13346">
    <property type="entry name" value="ABC2_membrane_5"/>
    <property type="match status" value="1"/>
</dbReference>